<accession>A0A1I5YU31</accession>
<comment type="caution">
    <text evidence="2">The sequence shown here is derived from an EMBL/GenBank/DDBJ whole genome shotgun (WGS) entry which is preliminary data.</text>
</comment>
<feature type="transmembrane region" description="Helical" evidence="1">
    <location>
        <begin position="115"/>
        <end position="136"/>
    </location>
</feature>
<protein>
    <submittedName>
        <fullName evidence="2">Uncharacterized protein</fullName>
    </submittedName>
</protein>
<feature type="transmembrane region" description="Helical" evidence="1">
    <location>
        <begin position="55"/>
        <end position="74"/>
    </location>
</feature>
<evidence type="ECO:0000313" key="3">
    <source>
        <dbReference type="Proteomes" id="UP000182762"/>
    </source>
</evidence>
<dbReference type="RefSeq" id="WP_201030250.1">
    <property type="nucleotide sequence ID" value="NZ_FOXX01000003.1"/>
</dbReference>
<keyword evidence="1" id="KW-0472">Membrane</keyword>
<reference evidence="2 3" key="1">
    <citation type="submission" date="2016-10" db="EMBL/GenBank/DDBJ databases">
        <authorList>
            <person name="Varghese N."/>
            <person name="Submissions S."/>
        </authorList>
    </citation>
    <scope>NUCLEOTIDE SEQUENCE [LARGE SCALE GENOMIC DNA]</scope>
    <source>
        <strain evidence="2 3">DSM 13796</strain>
    </source>
</reference>
<keyword evidence="1" id="KW-0812">Transmembrane</keyword>
<evidence type="ECO:0000256" key="1">
    <source>
        <dbReference type="SAM" id="Phobius"/>
    </source>
</evidence>
<keyword evidence="1" id="KW-1133">Transmembrane helix</keyword>
<dbReference type="GeneID" id="93710259"/>
<dbReference type="EMBL" id="FOXX01000003">
    <property type="protein sequence ID" value="SFQ47555.1"/>
    <property type="molecule type" value="Genomic_DNA"/>
</dbReference>
<gene>
    <name evidence="2" type="ORF">SAMN02745910_01556</name>
</gene>
<name>A0A1I5YU31_9BACI</name>
<proteinExistence type="predicted"/>
<organism evidence="2 3">
    <name type="scientific">Priestia endophytica DSM 13796</name>
    <dbReference type="NCBI Taxonomy" id="1121089"/>
    <lineage>
        <taxon>Bacteria</taxon>
        <taxon>Bacillati</taxon>
        <taxon>Bacillota</taxon>
        <taxon>Bacilli</taxon>
        <taxon>Bacillales</taxon>
        <taxon>Bacillaceae</taxon>
        <taxon>Priestia</taxon>
    </lineage>
</organism>
<keyword evidence="3" id="KW-1185">Reference proteome</keyword>
<dbReference type="Proteomes" id="UP000182762">
    <property type="component" value="Unassembled WGS sequence"/>
</dbReference>
<evidence type="ECO:0000313" key="2">
    <source>
        <dbReference type="EMBL" id="SFQ47555.1"/>
    </source>
</evidence>
<sequence>MKTVYLHVYFPSEGEKQKRNIFRGRSRAGGCSSPQGSTKFTILGFIIDKIIPFKIPVVICVSLLALFVSSPICPGNDFIVEQTEKINFMAIATPILAYAGLSFGKDLKEFRKLSCRIGVISIVVYTGTFVLSTLIAEVGFRLTGKFVIFL</sequence>
<feature type="transmembrane region" description="Helical" evidence="1">
    <location>
        <begin position="86"/>
        <end position="103"/>
    </location>
</feature>